<gene>
    <name evidence="1" type="ORF">PCANC_23791</name>
</gene>
<reference evidence="1 2" key="1">
    <citation type="submission" date="2017-11" db="EMBL/GenBank/DDBJ databases">
        <title>De novo assembly and phasing of dikaryotic genomes from two isolates of Puccinia coronata f. sp. avenae, the causal agent of oat crown rust.</title>
        <authorList>
            <person name="Miller M.E."/>
            <person name="Zhang Y."/>
            <person name="Omidvar V."/>
            <person name="Sperschneider J."/>
            <person name="Schwessinger B."/>
            <person name="Raley C."/>
            <person name="Palmer J.M."/>
            <person name="Garnica D."/>
            <person name="Upadhyaya N."/>
            <person name="Rathjen J."/>
            <person name="Taylor J.M."/>
            <person name="Park R.F."/>
            <person name="Dodds P.N."/>
            <person name="Hirsch C.D."/>
            <person name="Kianian S.F."/>
            <person name="Figueroa M."/>
        </authorList>
    </citation>
    <scope>NUCLEOTIDE SEQUENCE [LARGE SCALE GENOMIC DNA]</scope>
    <source>
        <strain evidence="1">12NC29</strain>
    </source>
</reference>
<proteinExistence type="predicted"/>
<evidence type="ECO:0000313" key="1">
    <source>
        <dbReference type="EMBL" id="PLW26309.1"/>
    </source>
</evidence>
<organism evidence="1 2">
    <name type="scientific">Puccinia coronata f. sp. avenae</name>
    <dbReference type="NCBI Taxonomy" id="200324"/>
    <lineage>
        <taxon>Eukaryota</taxon>
        <taxon>Fungi</taxon>
        <taxon>Dikarya</taxon>
        <taxon>Basidiomycota</taxon>
        <taxon>Pucciniomycotina</taxon>
        <taxon>Pucciniomycetes</taxon>
        <taxon>Pucciniales</taxon>
        <taxon>Pucciniaceae</taxon>
        <taxon>Puccinia</taxon>
    </lineage>
</organism>
<sequence length="298" mass="32494">MLSIPNPNPEGNPVSTKEPAKEIVLVGKSLKNHPAIFPTVFKTINCNSVSTLAEAEALLQHIVQSQAGVTPGQKPLQPPPIVGYMAQEVTKAPKVVQQASAEIAHGAIHGRQELPGLENNVGEDQVVQLPQREETYENPVGQGEHCPTGEAKPQHFNHPAEYSRQEETIIPEHLSRQAIHHPKERTQPMGKHVPDGKRTHGDAIHGGKAHSGGGTSGHVKEEEPVKPLVLWKTVTSIIDALAGIESRTTSSHKCLANMNKQIHYTDNTELPEKLARMVASEFILDATIRFKLGRRATE</sequence>
<evidence type="ECO:0000313" key="2">
    <source>
        <dbReference type="Proteomes" id="UP000235388"/>
    </source>
</evidence>
<dbReference type="Proteomes" id="UP000235388">
    <property type="component" value="Unassembled WGS sequence"/>
</dbReference>
<comment type="caution">
    <text evidence="1">The sequence shown here is derived from an EMBL/GenBank/DDBJ whole genome shotgun (WGS) entry which is preliminary data.</text>
</comment>
<keyword evidence="2" id="KW-1185">Reference proteome</keyword>
<dbReference type="AlphaFoldDB" id="A0A2N5TLC7"/>
<name>A0A2N5TLC7_9BASI</name>
<accession>A0A2N5TLC7</accession>
<dbReference type="EMBL" id="PGCJ01000551">
    <property type="protein sequence ID" value="PLW26309.1"/>
    <property type="molecule type" value="Genomic_DNA"/>
</dbReference>
<protein>
    <submittedName>
        <fullName evidence="1">Uncharacterized protein</fullName>
    </submittedName>
</protein>